<evidence type="ECO:0000259" key="1">
    <source>
        <dbReference type="Pfam" id="PF07727"/>
    </source>
</evidence>
<dbReference type="PANTHER" id="PTHR11439:SF440">
    <property type="entry name" value="INTEGRASE CATALYTIC DOMAIN-CONTAINING PROTEIN"/>
    <property type="match status" value="1"/>
</dbReference>
<sequence length="182" mass="20166">MLILGNTLDVINKNKELLSSNFDMKDLGEAGVILGVRVIRNFEGIFLSQSHYVEMVLKKFNSFDVALARTPYNPSLHLTKDLDESISQNEYAKIIGTIDVCLYYGKFPAVLEGYCDANWISGNDEISSTNGYVFTMGGGATLWKSTKQTCIACSTMESEFIALELAGQEGDWLRNLLTDVPV</sequence>
<dbReference type="InterPro" id="IPR013103">
    <property type="entry name" value="RVT_2"/>
</dbReference>
<dbReference type="Proteomes" id="UP001454036">
    <property type="component" value="Unassembled WGS sequence"/>
</dbReference>
<accession>A0AAV3NXI3</accession>
<gene>
    <name evidence="2" type="ORF">LIER_35877</name>
</gene>
<comment type="caution">
    <text evidence="2">The sequence shown here is derived from an EMBL/GenBank/DDBJ whole genome shotgun (WGS) entry which is preliminary data.</text>
</comment>
<feature type="domain" description="Reverse transcriptase Ty1/copia-type" evidence="1">
    <location>
        <begin position="1"/>
        <end position="71"/>
    </location>
</feature>
<keyword evidence="3" id="KW-1185">Reference proteome</keyword>
<dbReference type="EMBL" id="BAABME010016033">
    <property type="protein sequence ID" value="GAA0144134.1"/>
    <property type="molecule type" value="Genomic_DNA"/>
</dbReference>
<organism evidence="2 3">
    <name type="scientific">Lithospermum erythrorhizon</name>
    <name type="common">Purple gromwell</name>
    <name type="synonym">Lithospermum officinale var. erythrorhizon</name>
    <dbReference type="NCBI Taxonomy" id="34254"/>
    <lineage>
        <taxon>Eukaryota</taxon>
        <taxon>Viridiplantae</taxon>
        <taxon>Streptophyta</taxon>
        <taxon>Embryophyta</taxon>
        <taxon>Tracheophyta</taxon>
        <taxon>Spermatophyta</taxon>
        <taxon>Magnoliopsida</taxon>
        <taxon>eudicotyledons</taxon>
        <taxon>Gunneridae</taxon>
        <taxon>Pentapetalae</taxon>
        <taxon>asterids</taxon>
        <taxon>lamiids</taxon>
        <taxon>Boraginales</taxon>
        <taxon>Boraginaceae</taxon>
        <taxon>Boraginoideae</taxon>
        <taxon>Lithospermeae</taxon>
        <taxon>Lithospermum</taxon>
    </lineage>
</organism>
<dbReference type="AlphaFoldDB" id="A0AAV3NXI3"/>
<dbReference type="CDD" id="cd09272">
    <property type="entry name" value="RNase_HI_RT_Ty1"/>
    <property type="match status" value="1"/>
</dbReference>
<name>A0AAV3NXI3_LITER</name>
<evidence type="ECO:0000313" key="2">
    <source>
        <dbReference type="EMBL" id="GAA0144134.1"/>
    </source>
</evidence>
<dbReference type="PANTHER" id="PTHR11439">
    <property type="entry name" value="GAG-POL-RELATED RETROTRANSPOSON"/>
    <property type="match status" value="1"/>
</dbReference>
<proteinExistence type="predicted"/>
<reference evidence="2 3" key="1">
    <citation type="submission" date="2024-01" db="EMBL/GenBank/DDBJ databases">
        <title>The complete chloroplast genome sequence of Lithospermum erythrorhizon: insights into the phylogenetic relationship among Boraginaceae species and the maternal lineages of purple gromwells.</title>
        <authorList>
            <person name="Okada T."/>
            <person name="Watanabe K."/>
        </authorList>
    </citation>
    <scope>NUCLEOTIDE SEQUENCE [LARGE SCALE GENOMIC DNA]</scope>
</reference>
<evidence type="ECO:0000313" key="3">
    <source>
        <dbReference type="Proteomes" id="UP001454036"/>
    </source>
</evidence>
<dbReference type="Pfam" id="PF07727">
    <property type="entry name" value="RVT_2"/>
    <property type="match status" value="1"/>
</dbReference>
<protein>
    <recommendedName>
        <fullName evidence="1">Reverse transcriptase Ty1/copia-type domain-containing protein</fullName>
    </recommendedName>
</protein>